<evidence type="ECO:0000256" key="1">
    <source>
        <dbReference type="SAM" id="MobiDB-lite"/>
    </source>
</evidence>
<comment type="caution">
    <text evidence="2">The sequence shown here is derived from an EMBL/GenBank/DDBJ whole genome shotgun (WGS) entry which is preliminary data.</text>
</comment>
<feature type="region of interest" description="Disordered" evidence="1">
    <location>
        <begin position="94"/>
        <end position="182"/>
    </location>
</feature>
<accession>A0ABN8MXW6</accession>
<gene>
    <name evidence="2" type="ORF">PLOB_00031132</name>
</gene>
<feature type="compositionally biased region" description="Polar residues" evidence="1">
    <location>
        <begin position="158"/>
        <end position="167"/>
    </location>
</feature>
<name>A0ABN8MXW6_9CNID</name>
<evidence type="ECO:0000313" key="3">
    <source>
        <dbReference type="Proteomes" id="UP001159405"/>
    </source>
</evidence>
<sequence length="182" mass="20656">MLLLARAGCFEMDEVHLNTTICPRHRDLWGIRWRNNKKNCSCPDKWKQHEKNQKGDRGINMAQSRNLYIQTQIILPVGSPICKQCGTRLSIQREDDEVTLTAPKSQDETRGDKDCEEPESTSSSPGEPRLDVEADQLSQSMGQLFIEEETSLYLPEDTGNSSESSGAEDQRTVRRSTENKVK</sequence>
<protein>
    <submittedName>
        <fullName evidence="2">Uncharacterized protein</fullName>
    </submittedName>
</protein>
<proteinExistence type="predicted"/>
<evidence type="ECO:0000313" key="2">
    <source>
        <dbReference type="EMBL" id="CAH3035726.1"/>
    </source>
</evidence>
<organism evidence="2 3">
    <name type="scientific">Porites lobata</name>
    <dbReference type="NCBI Taxonomy" id="104759"/>
    <lineage>
        <taxon>Eukaryota</taxon>
        <taxon>Metazoa</taxon>
        <taxon>Cnidaria</taxon>
        <taxon>Anthozoa</taxon>
        <taxon>Hexacorallia</taxon>
        <taxon>Scleractinia</taxon>
        <taxon>Fungiina</taxon>
        <taxon>Poritidae</taxon>
        <taxon>Porites</taxon>
    </lineage>
</organism>
<dbReference type="Proteomes" id="UP001159405">
    <property type="component" value="Unassembled WGS sequence"/>
</dbReference>
<dbReference type="EMBL" id="CALNXK010000004">
    <property type="protein sequence ID" value="CAH3035726.1"/>
    <property type="molecule type" value="Genomic_DNA"/>
</dbReference>
<feature type="compositionally biased region" description="Basic and acidic residues" evidence="1">
    <location>
        <begin position="168"/>
        <end position="182"/>
    </location>
</feature>
<reference evidence="2 3" key="1">
    <citation type="submission" date="2022-05" db="EMBL/GenBank/DDBJ databases">
        <authorList>
            <consortium name="Genoscope - CEA"/>
            <person name="William W."/>
        </authorList>
    </citation>
    <scope>NUCLEOTIDE SEQUENCE [LARGE SCALE GENOMIC DNA]</scope>
</reference>
<keyword evidence="3" id="KW-1185">Reference proteome</keyword>